<sequence length="321" mass="35437">MATNSKQVLYDYSPLIKVYTDGSVERLMGTEIIPASVDPETGVQSKDVIISAELAVSARLYLPKNAEPGRKLPLLVYYHGGGFFSESAFSVTYHTHLNALVAEANVVAISVEYRLAPEHPLPAAYEDAWLALNWVASRSSTGEDGGGPEEWLTDYADFDRLFVGGDSAGGNIAHNMALKLGVEGLKGVRLEGMFLNCPFFWGKEAIGVETKNLPLKLNVDKFWHYVYPTTTGVDDPLANVVKEPKLASLGCKRVLVYVAEQDILKDRGWLYKQELEKGGWNGEIEIVEVEEEGHVFNLRFPKGEKSLSLLKKLASFINMHG</sequence>
<dbReference type="Pfam" id="PF07859">
    <property type="entry name" value="Abhydrolase_3"/>
    <property type="match status" value="1"/>
</dbReference>
<dbReference type="PANTHER" id="PTHR23024">
    <property type="entry name" value="ARYLACETAMIDE DEACETYLASE"/>
    <property type="match status" value="1"/>
</dbReference>
<proteinExistence type="inferred from homology"/>
<evidence type="ECO:0000313" key="4">
    <source>
        <dbReference type="Proteomes" id="UP001161247"/>
    </source>
</evidence>
<evidence type="ECO:0000259" key="2">
    <source>
        <dbReference type="Pfam" id="PF07859"/>
    </source>
</evidence>
<name>A0AAV1DC40_OLDCO</name>
<evidence type="ECO:0000256" key="1">
    <source>
        <dbReference type="ARBA" id="ARBA00010515"/>
    </source>
</evidence>
<protein>
    <submittedName>
        <fullName evidence="3">OLC1v1002864C1</fullName>
    </submittedName>
</protein>
<gene>
    <name evidence="3" type="ORF">OLC1_LOCUS13200</name>
</gene>
<dbReference type="InterPro" id="IPR013094">
    <property type="entry name" value="AB_hydrolase_3"/>
</dbReference>
<dbReference type="GO" id="GO:0016787">
    <property type="term" value="F:hydrolase activity"/>
    <property type="evidence" value="ECO:0007669"/>
    <property type="project" value="InterPro"/>
</dbReference>
<dbReference type="EMBL" id="OX459121">
    <property type="protein sequence ID" value="CAI9104232.1"/>
    <property type="molecule type" value="Genomic_DNA"/>
</dbReference>
<reference evidence="3" key="1">
    <citation type="submission" date="2023-03" db="EMBL/GenBank/DDBJ databases">
        <authorList>
            <person name="Julca I."/>
        </authorList>
    </citation>
    <scope>NUCLEOTIDE SEQUENCE</scope>
</reference>
<accession>A0AAV1DC40</accession>
<comment type="similarity">
    <text evidence="1">Belongs to the 'GDXG' lipolytic enzyme family.</text>
</comment>
<dbReference type="SUPFAM" id="SSF53474">
    <property type="entry name" value="alpha/beta-Hydrolases"/>
    <property type="match status" value="1"/>
</dbReference>
<dbReference type="AlphaFoldDB" id="A0AAV1DC40"/>
<dbReference type="Proteomes" id="UP001161247">
    <property type="component" value="Chromosome 4"/>
</dbReference>
<keyword evidence="4" id="KW-1185">Reference proteome</keyword>
<organism evidence="3 4">
    <name type="scientific">Oldenlandia corymbosa var. corymbosa</name>
    <dbReference type="NCBI Taxonomy" id="529605"/>
    <lineage>
        <taxon>Eukaryota</taxon>
        <taxon>Viridiplantae</taxon>
        <taxon>Streptophyta</taxon>
        <taxon>Embryophyta</taxon>
        <taxon>Tracheophyta</taxon>
        <taxon>Spermatophyta</taxon>
        <taxon>Magnoliopsida</taxon>
        <taxon>eudicotyledons</taxon>
        <taxon>Gunneridae</taxon>
        <taxon>Pentapetalae</taxon>
        <taxon>asterids</taxon>
        <taxon>lamiids</taxon>
        <taxon>Gentianales</taxon>
        <taxon>Rubiaceae</taxon>
        <taxon>Rubioideae</taxon>
        <taxon>Spermacoceae</taxon>
        <taxon>Hedyotis-Oldenlandia complex</taxon>
        <taxon>Oldenlandia</taxon>
    </lineage>
</organism>
<dbReference type="InterPro" id="IPR029058">
    <property type="entry name" value="AB_hydrolase_fold"/>
</dbReference>
<feature type="domain" description="Alpha/beta hydrolase fold-3" evidence="2">
    <location>
        <begin position="75"/>
        <end position="296"/>
    </location>
</feature>
<evidence type="ECO:0000313" key="3">
    <source>
        <dbReference type="EMBL" id="CAI9104232.1"/>
    </source>
</evidence>
<dbReference type="InterPro" id="IPR050466">
    <property type="entry name" value="Carboxylest/Gibb_receptor"/>
</dbReference>
<dbReference type="PANTHER" id="PTHR23024:SF467">
    <property type="entry name" value="CARBOXYLESTERASE 12-RELATED"/>
    <property type="match status" value="1"/>
</dbReference>
<dbReference type="Gene3D" id="3.40.50.1820">
    <property type="entry name" value="alpha/beta hydrolase"/>
    <property type="match status" value="1"/>
</dbReference>